<evidence type="ECO:0000313" key="6">
    <source>
        <dbReference type="EMBL" id="KAF6220803.1"/>
    </source>
</evidence>
<keyword evidence="2 5" id="KW-0812">Transmembrane</keyword>
<evidence type="ECO:0000313" key="7">
    <source>
        <dbReference type="Proteomes" id="UP000593566"/>
    </source>
</evidence>
<organism evidence="6 7">
    <name type="scientific">Letharia lupina</name>
    <dbReference type="NCBI Taxonomy" id="560253"/>
    <lineage>
        <taxon>Eukaryota</taxon>
        <taxon>Fungi</taxon>
        <taxon>Dikarya</taxon>
        <taxon>Ascomycota</taxon>
        <taxon>Pezizomycotina</taxon>
        <taxon>Lecanoromycetes</taxon>
        <taxon>OSLEUM clade</taxon>
        <taxon>Lecanoromycetidae</taxon>
        <taxon>Lecanorales</taxon>
        <taxon>Lecanorineae</taxon>
        <taxon>Parmeliaceae</taxon>
        <taxon>Letharia</taxon>
    </lineage>
</organism>
<keyword evidence="4 5" id="KW-0472">Membrane</keyword>
<dbReference type="Pfam" id="PF03619">
    <property type="entry name" value="Solute_trans_a"/>
    <property type="match status" value="1"/>
</dbReference>
<dbReference type="AlphaFoldDB" id="A0A8H6FAK0"/>
<accession>A0A8H6FAK0</accession>
<feature type="transmembrane region" description="Helical" evidence="5">
    <location>
        <begin position="163"/>
        <end position="185"/>
    </location>
</feature>
<sequence>MSLNFTGINVTATVDQAEDTCTLSAFFNKTEPYASGYTYHGILLIVSAVTTTLCLIFSVSLASVHLSNWVKPREQKQLVRIIIFPPISGIFSLFALWFYDASWVLEPFPELYECFALVAMFYLLVLYVAPHESHRDHFFMNLQRFGVVKNKPKLKHDRGSLRWFKMIWVMVFQILPVKLVLNILVWVLSGVTCPVKYKLSSTGTALSVIESIATSICVLGIVWFARRMAPELKQYKVVYKLFSFKGIVGVTLTQGPVFQLFAQYQWFKRTQYVSVLDFAVGTPAFMTCVEMFIASVVFLWSFSAEEYLELSRELPRTRSLGGALVDVLDVRDIFHGIWYMCKISFCCGGRSRAVGKEVGGTESDLESDTVEMI</sequence>
<gene>
    <name evidence="6" type="ORF">HO133_002483</name>
</gene>
<dbReference type="InterPro" id="IPR005178">
    <property type="entry name" value="Ostalpha/TMEM184C"/>
</dbReference>
<dbReference type="RefSeq" id="XP_037150238.1">
    <property type="nucleotide sequence ID" value="XM_037293409.1"/>
</dbReference>
<name>A0A8H6FAK0_9LECA</name>
<dbReference type="GeneID" id="59330896"/>
<evidence type="ECO:0000256" key="3">
    <source>
        <dbReference type="ARBA" id="ARBA00022989"/>
    </source>
</evidence>
<comment type="caution">
    <text evidence="6">The sequence shown here is derived from an EMBL/GenBank/DDBJ whole genome shotgun (WGS) entry which is preliminary data.</text>
</comment>
<protein>
    <submittedName>
        <fullName evidence="6">Uncharacterized protein</fullName>
    </submittedName>
</protein>
<keyword evidence="3 5" id="KW-1133">Transmembrane helix</keyword>
<keyword evidence="7" id="KW-1185">Reference proteome</keyword>
<feature type="transmembrane region" description="Helical" evidence="5">
    <location>
        <begin position="278"/>
        <end position="302"/>
    </location>
</feature>
<feature type="transmembrane region" description="Helical" evidence="5">
    <location>
        <begin position="205"/>
        <end position="225"/>
    </location>
</feature>
<dbReference type="EMBL" id="JACCJB010000015">
    <property type="protein sequence ID" value="KAF6220803.1"/>
    <property type="molecule type" value="Genomic_DNA"/>
</dbReference>
<dbReference type="Proteomes" id="UP000593566">
    <property type="component" value="Unassembled WGS sequence"/>
</dbReference>
<reference evidence="6 7" key="1">
    <citation type="journal article" date="2020" name="Genomics">
        <title>Complete, high-quality genomes from long-read metagenomic sequencing of two wolf lichen thalli reveals enigmatic genome architecture.</title>
        <authorList>
            <person name="McKenzie S.K."/>
            <person name="Walston R.F."/>
            <person name="Allen J.L."/>
        </authorList>
    </citation>
    <scope>NUCLEOTIDE SEQUENCE [LARGE SCALE GENOMIC DNA]</scope>
    <source>
        <strain evidence="6">WasteWater1</strain>
    </source>
</reference>
<dbReference type="GO" id="GO:0016020">
    <property type="term" value="C:membrane"/>
    <property type="evidence" value="ECO:0007669"/>
    <property type="project" value="UniProtKB-SubCell"/>
</dbReference>
<feature type="transmembrane region" description="Helical" evidence="5">
    <location>
        <begin position="78"/>
        <end position="99"/>
    </location>
</feature>
<feature type="transmembrane region" description="Helical" evidence="5">
    <location>
        <begin position="237"/>
        <end position="258"/>
    </location>
</feature>
<dbReference type="SMART" id="SM01417">
    <property type="entry name" value="Solute_trans_a"/>
    <property type="match status" value="1"/>
</dbReference>
<evidence type="ECO:0000256" key="5">
    <source>
        <dbReference type="SAM" id="Phobius"/>
    </source>
</evidence>
<dbReference type="PANTHER" id="PTHR23423">
    <property type="entry name" value="ORGANIC SOLUTE TRANSPORTER-RELATED"/>
    <property type="match status" value="1"/>
</dbReference>
<comment type="subcellular location">
    <subcellularLocation>
        <location evidence="1">Membrane</location>
        <topology evidence="1">Multi-pass membrane protein</topology>
    </subcellularLocation>
</comment>
<feature type="transmembrane region" description="Helical" evidence="5">
    <location>
        <begin position="111"/>
        <end position="129"/>
    </location>
</feature>
<evidence type="ECO:0000256" key="4">
    <source>
        <dbReference type="ARBA" id="ARBA00023136"/>
    </source>
</evidence>
<proteinExistence type="predicted"/>
<feature type="transmembrane region" description="Helical" evidence="5">
    <location>
        <begin position="42"/>
        <end position="66"/>
    </location>
</feature>
<evidence type="ECO:0000256" key="1">
    <source>
        <dbReference type="ARBA" id="ARBA00004141"/>
    </source>
</evidence>
<evidence type="ECO:0000256" key="2">
    <source>
        <dbReference type="ARBA" id="ARBA00022692"/>
    </source>
</evidence>